<dbReference type="OrthoDB" id="416253at2759"/>
<dbReference type="SUPFAM" id="SSF51430">
    <property type="entry name" value="NAD(P)-linked oxidoreductase"/>
    <property type="match status" value="1"/>
</dbReference>
<organism evidence="2 4">
    <name type="scientific">Medicago truncatula</name>
    <name type="common">Barrel medic</name>
    <name type="synonym">Medicago tribuloides</name>
    <dbReference type="NCBI Taxonomy" id="3880"/>
    <lineage>
        <taxon>Eukaryota</taxon>
        <taxon>Viridiplantae</taxon>
        <taxon>Streptophyta</taxon>
        <taxon>Embryophyta</taxon>
        <taxon>Tracheophyta</taxon>
        <taxon>Spermatophyta</taxon>
        <taxon>Magnoliopsida</taxon>
        <taxon>eudicotyledons</taxon>
        <taxon>Gunneridae</taxon>
        <taxon>Pentapetalae</taxon>
        <taxon>rosids</taxon>
        <taxon>fabids</taxon>
        <taxon>Fabales</taxon>
        <taxon>Fabaceae</taxon>
        <taxon>Papilionoideae</taxon>
        <taxon>50 kb inversion clade</taxon>
        <taxon>NPAAA clade</taxon>
        <taxon>Hologalegina</taxon>
        <taxon>IRL clade</taxon>
        <taxon>Trifolieae</taxon>
        <taxon>Medicago</taxon>
    </lineage>
</organism>
<dbReference type="EMBL" id="CM001220">
    <property type="protein sequence ID" value="KEH29040.1"/>
    <property type="molecule type" value="Genomic_DNA"/>
</dbReference>
<proteinExistence type="predicted"/>
<dbReference type="PROSITE" id="PS00062">
    <property type="entry name" value="ALDOKETO_REDUCTASE_2"/>
    <property type="match status" value="1"/>
</dbReference>
<dbReference type="PRINTS" id="PR00069">
    <property type="entry name" value="ALDKETRDTASE"/>
</dbReference>
<feature type="domain" description="NADP-dependent oxidoreductase" evidence="1">
    <location>
        <begin position="11"/>
        <end position="155"/>
    </location>
</feature>
<dbReference type="InterPro" id="IPR018170">
    <property type="entry name" value="Aldo/ket_reductase_CS"/>
</dbReference>
<dbReference type="PANTHER" id="PTHR11732">
    <property type="entry name" value="ALDO/KETO REDUCTASE"/>
    <property type="match status" value="1"/>
</dbReference>
<keyword evidence="4" id="KW-1185">Reference proteome</keyword>
<dbReference type="EnsemblPlants" id="KEH29040">
    <property type="protein sequence ID" value="KEH29040"/>
    <property type="gene ID" value="MTR_4g021450"/>
</dbReference>
<reference evidence="2 4" key="1">
    <citation type="journal article" date="2011" name="Nature">
        <title>The Medicago genome provides insight into the evolution of rhizobial symbioses.</title>
        <authorList>
            <person name="Young N.D."/>
            <person name="Debelle F."/>
            <person name="Oldroyd G.E."/>
            <person name="Geurts R."/>
            <person name="Cannon S.B."/>
            <person name="Udvardi M.K."/>
            <person name="Benedito V.A."/>
            <person name="Mayer K.F."/>
            <person name="Gouzy J."/>
            <person name="Schoof H."/>
            <person name="Van de Peer Y."/>
            <person name="Proost S."/>
            <person name="Cook D.R."/>
            <person name="Meyers B.C."/>
            <person name="Spannagl M."/>
            <person name="Cheung F."/>
            <person name="De Mita S."/>
            <person name="Krishnakumar V."/>
            <person name="Gundlach H."/>
            <person name="Zhou S."/>
            <person name="Mudge J."/>
            <person name="Bharti A.K."/>
            <person name="Murray J.D."/>
            <person name="Naoumkina M.A."/>
            <person name="Rosen B."/>
            <person name="Silverstein K.A."/>
            <person name="Tang H."/>
            <person name="Rombauts S."/>
            <person name="Zhao P.X."/>
            <person name="Zhou P."/>
            <person name="Barbe V."/>
            <person name="Bardou P."/>
            <person name="Bechner M."/>
            <person name="Bellec A."/>
            <person name="Berger A."/>
            <person name="Berges H."/>
            <person name="Bidwell S."/>
            <person name="Bisseling T."/>
            <person name="Choisne N."/>
            <person name="Couloux A."/>
            <person name="Denny R."/>
            <person name="Deshpande S."/>
            <person name="Dai X."/>
            <person name="Doyle J.J."/>
            <person name="Dudez A.M."/>
            <person name="Farmer A.D."/>
            <person name="Fouteau S."/>
            <person name="Franken C."/>
            <person name="Gibelin C."/>
            <person name="Gish J."/>
            <person name="Goldstein S."/>
            <person name="Gonzalez A.J."/>
            <person name="Green P.J."/>
            <person name="Hallab A."/>
            <person name="Hartog M."/>
            <person name="Hua A."/>
            <person name="Humphray S.J."/>
            <person name="Jeong D.H."/>
            <person name="Jing Y."/>
            <person name="Jocker A."/>
            <person name="Kenton S.M."/>
            <person name="Kim D.J."/>
            <person name="Klee K."/>
            <person name="Lai H."/>
            <person name="Lang C."/>
            <person name="Lin S."/>
            <person name="Macmil S.L."/>
            <person name="Magdelenat G."/>
            <person name="Matthews L."/>
            <person name="McCorrison J."/>
            <person name="Monaghan E.L."/>
            <person name="Mun J.H."/>
            <person name="Najar F.Z."/>
            <person name="Nicholson C."/>
            <person name="Noirot C."/>
            <person name="O'Bleness M."/>
            <person name="Paule C.R."/>
            <person name="Poulain J."/>
            <person name="Prion F."/>
            <person name="Qin B."/>
            <person name="Qu C."/>
            <person name="Retzel E.F."/>
            <person name="Riddle C."/>
            <person name="Sallet E."/>
            <person name="Samain S."/>
            <person name="Samson N."/>
            <person name="Sanders I."/>
            <person name="Saurat O."/>
            <person name="Scarpelli C."/>
            <person name="Schiex T."/>
            <person name="Segurens B."/>
            <person name="Severin A.J."/>
            <person name="Sherrier D.J."/>
            <person name="Shi R."/>
            <person name="Sims S."/>
            <person name="Singer S.R."/>
            <person name="Sinharoy S."/>
            <person name="Sterck L."/>
            <person name="Viollet A."/>
            <person name="Wang B.B."/>
            <person name="Wang K."/>
            <person name="Wang M."/>
            <person name="Wang X."/>
            <person name="Warfsmann J."/>
            <person name="Weissenbach J."/>
            <person name="White D.D."/>
            <person name="White J.D."/>
            <person name="Wiley G.B."/>
            <person name="Wincker P."/>
            <person name="Xing Y."/>
            <person name="Yang L."/>
            <person name="Yao Z."/>
            <person name="Ying F."/>
            <person name="Zhai J."/>
            <person name="Zhou L."/>
            <person name="Zuber A."/>
            <person name="Denarie J."/>
            <person name="Dixon R.A."/>
            <person name="May G.D."/>
            <person name="Schwartz D.C."/>
            <person name="Rogers J."/>
            <person name="Quetier F."/>
            <person name="Town C.D."/>
            <person name="Roe B.A."/>
        </authorList>
    </citation>
    <scope>NUCLEOTIDE SEQUENCE [LARGE SCALE GENOMIC DNA]</scope>
    <source>
        <strain evidence="2">A17</strain>
        <strain evidence="3 4">cv. Jemalong A17</strain>
    </source>
</reference>
<protein>
    <submittedName>
        <fullName evidence="2">Aldo/keto reductase family oxidoreductase</fullName>
    </submittedName>
</protein>
<evidence type="ECO:0000313" key="3">
    <source>
        <dbReference type="EnsemblPlants" id="KEH29040"/>
    </source>
</evidence>
<sequence length="185" mass="20393">MKNGQLTKPDIPSTWKAMETLYDSGKARAIGVSNFSVKKLQDLLDVAHVPPAVNQVELHPSLQQPNLHAFCKSKGIHLSGYSPLGKGPKSNILKNPVLDTTAAKLGKTPAQIALRWGLQMGHSVLPKSTNTARIKENIDLFDWSIPEDLLANFNEFKQERVVSGTQYVSKTSPGYKTTEELWDGE</sequence>
<accession>A0A072UT26</accession>
<evidence type="ECO:0000313" key="4">
    <source>
        <dbReference type="Proteomes" id="UP000002051"/>
    </source>
</evidence>
<dbReference type="PROSITE" id="PS00063">
    <property type="entry name" value="ALDOKETO_REDUCTASE_3"/>
    <property type="match status" value="1"/>
</dbReference>
<dbReference type="Gene3D" id="3.20.20.100">
    <property type="entry name" value="NADP-dependent oxidoreductase domain"/>
    <property type="match status" value="1"/>
</dbReference>
<evidence type="ECO:0000313" key="2">
    <source>
        <dbReference type="EMBL" id="KEH29040.1"/>
    </source>
</evidence>
<gene>
    <name evidence="3" type="primary">11428103</name>
    <name evidence="2" type="ordered locus">MTR_4g021450</name>
</gene>
<dbReference type="ExpressionAtlas" id="A0A072UT26">
    <property type="expression patterns" value="differential"/>
</dbReference>
<dbReference type="Proteomes" id="UP000002051">
    <property type="component" value="Chromosome 4"/>
</dbReference>
<dbReference type="InterPro" id="IPR020471">
    <property type="entry name" value="AKR"/>
</dbReference>
<dbReference type="GO" id="GO:0016491">
    <property type="term" value="F:oxidoreductase activity"/>
    <property type="evidence" value="ECO:0007669"/>
    <property type="project" value="InterPro"/>
</dbReference>
<reference evidence="3" key="3">
    <citation type="submission" date="2015-04" db="UniProtKB">
        <authorList>
            <consortium name="EnsemblPlants"/>
        </authorList>
    </citation>
    <scope>IDENTIFICATION</scope>
    <source>
        <strain evidence="3">cv. Jemalong A17</strain>
    </source>
</reference>
<dbReference type="Pfam" id="PF00248">
    <property type="entry name" value="Aldo_ket_red"/>
    <property type="match status" value="1"/>
</dbReference>
<name>A0A072UT26_MEDTR</name>
<reference evidence="2 4" key="2">
    <citation type="journal article" date="2014" name="BMC Genomics">
        <title>An improved genome release (version Mt4.0) for the model legume Medicago truncatula.</title>
        <authorList>
            <person name="Tang H."/>
            <person name="Krishnakumar V."/>
            <person name="Bidwell S."/>
            <person name="Rosen B."/>
            <person name="Chan A."/>
            <person name="Zhou S."/>
            <person name="Gentzbittel L."/>
            <person name="Childs K.L."/>
            <person name="Yandell M."/>
            <person name="Gundlach H."/>
            <person name="Mayer K.F."/>
            <person name="Schwartz D.C."/>
            <person name="Town C.D."/>
        </authorList>
    </citation>
    <scope>GENOME REANNOTATION</scope>
    <source>
        <strain evidence="2">A17</strain>
        <strain evidence="3 4">cv. Jemalong A17</strain>
    </source>
</reference>
<dbReference type="AlphaFoldDB" id="A0A072UT26"/>
<evidence type="ECO:0000259" key="1">
    <source>
        <dbReference type="Pfam" id="PF00248"/>
    </source>
</evidence>
<dbReference type="InterPro" id="IPR036812">
    <property type="entry name" value="NAD(P)_OxRdtase_dom_sf"/>
</dbReference>
<dbReference type="InterPro" id="IPR023210">
    <property type="entry name" value="NADP_OxRdtase_dom"/>
</dbReference>